<proteinExistence type="predicted"/>
<dbReference type="EMBL" id="CP063196">
    <property type="protein sequence ID" value="UOE19290.1"/>
    <property type="molecule type" value="Genomic_DNA"/>
</dbReference>
<dbReference type="Proteomes" id="UP000265719">
    <property type="component" value="Chromosome"/>
</dbReference>
<dbReference type="KEGG" id="thao:NI17_021545"/>
<dbReference type="AlphaFoldDB" id="A0A399G297"/>
<name>A0A399G297_9ACTN</name>
<dbReference type="OrthoDB" id="3432252at2"/>
<dbReference type="RefSeq" id="WP_068690084.1">
    <property type="nucleotide sequence ID" value="NZ_CP063196.1"/>
</dbReference>
<organism evidence="1 2">
    <name type="scientific">Thermobifida halotolerans</name>
    <dbReference type="NCBI Taxonomy" id="483545"/>
    <lineage>
        <taxon>Bacteria</taxon>
        <taxon>Bacillati</taxon>
        <taxon>Actinomycetota</taxon>
        <taxon>Actinomycetes</taxon>
        <taxon>Streptosporangiales</taxon>
        <taxon>Nocardiopsidaceae</taxon>
        <taxon>Thermobifida</taxon>
    </lineage>
</organism>
<sequence>MNSQWPGSGDSWGDRTGPQPPSPGGGAHGASGVPWHSFPPPDLPPPAHPGQPPLSGPPLAKGNAVLALIIAIILTLTCVGVTDVIGIALAAVALSKDQDPEEFDRYTRWAWLSNFIHIGFLVLLLVLFVALDTV</sequence>
<evidence type="ECO:0000313" key="1">
    <source>
        <dbReference type="EMBL" id="UOE19290.1"/>
    </source>
</evidence>
<evidence type="ECO:0000313" key="2">
    <source>
        <dbReference type="Proteomes" id="UP000265719"/>
    </source>
</evidence>
<protein>
    <submittedName>
        <fullName evidence="1">Uncharacterized protein</fullName>
    </submittedName>
</protein>
<keyword evidence="2" id="KW-1185">Reference proteome</keyword>
<accession>A0A399G297</accession>
<gene>
    <name evidence="1" type="ORF">NI17_021545</name>
</gene>
<reference evidence="1" key="1">
    <citation type="submission" date="2020-10" db="EMBL/GenBank/DDBJ databases">
        <title>De novo genome project of the cellulose decomposer Thermobifida halotolerans type strain.</title>
        <authorList>
            <person name="Nagy I."/>
            <person name="Horvath B."/>
            <person name="Kukolya J."/>
            <person name="Nagy I."/>
            <person name="Orsini M."/>
        </authorList>
    </citation>
    <scope>NUCLEOTIDE SEQUENCE</scope>
    <source>
        <strain evidence="1">DSM 44931</strain>
    </source>
</reference>